<accession>A0A1Y0ILH6</accession>
<dbReference type="KEGG" id="tum:CBW65_10425"/>
<organism evidence="1 2">
    <name type="scientific">Tumebacillus avium</name>
    <dbReference type="NCBI Taxonomy" id="1903704"/>
    <lineage>
        <taxon>Bacteria</taxon>
        <taxon>Bacillati</taxon>
        <taxon>Bacillota</taxon>
        <taxon>Bacilli</taxon>
        <taxon>Bacillales</taxon>
        <taxon>Alicyclobacillaceae</taxon>
        <taxon>Tumebacillus</taxon>
    </lineage>
</organism>
<dbReference type="OrthoDB" id="9763101at2"/>
<dbReference type="RefSeq" id="WP_087456747.1">
    <property type="nucleotide sequence ID" value="NZ_CP021434.1"/>
</dbReference>
<evidence type="ECO:0000313" key="1">
    <source>
        <dbReference type="EMBL" id="ARU61368.1"/>
    </source>
</evidence>
<dbReference type="Pfam" id="PF05114">
    <property type="entry name" value="MbnB_TglH_ChrH"/>
    <property type="match status" value="1"/>
</dbReference>
<dbReference type="InterPro" id="IPR007801">
    <property type="entry name" value="MbnB/TglH/ChrH"/>
</dbReference>
<sequence>MGAYTIRMPKVAKRLGLGLGMDLPWGGEIGFMKDGVEGDTITPKMKSFFEKHRGQFSYLFFAFQPKHRNRLRAEDYYAAYDRLFAEVPEIGHRAFHHTMLNMGSLEPYAKEEIIEFTNRLIERYDLAWIVEDLGLWSLHGKVLPFPLPPYLTQEGLRACIRNIAEYQEKLKAPLCVEFAGFTEGSNFYIGDLDAFDYFREIAVETGSPVTIDIGHVLSYQWLKGNTGERMFEGLERLPLGHCFEFHLSGCQIIKGKFRDLHHGVLLDEQLDLLEHLLPLCPEVKAVTYEDPQYTEDGTLIAKAEPNFLRLQQIVERWAQG</sequence>
<name>A0A1Y0ILH6_9BACL</name>
<evidence type="ECO:0000313" key="2">
    <source>
        <dbReference type="Proteomes" id="UP000195437"/>
    </source>
</evidence>
<reference evidence="2" key="1">
    <citation type="submission" date="2017-05" db="EMBL/GenBank/DDBJ databases">
        <authorList>
            <person name="Sung H."/>
        </authorList>
    </citation>
    <scope>NUCLEOTIDE SEQUENCE [LARGE SCALE GENOMIC DNA]</scope>
    <source>
        <strain evidence="2">AR23208</strain>
    </source>
</reference>
<gene>
    <name evidence="1" type="ORF">CBW65_10425</name>
</gene>
<evidence type="ECO:0008006" key="3">
    <source>
        <dbReference type="Google" id="ProtNLM"/>
    </source>
</evidence>
<protein>
    <recommendedName>
        <fullName evidence="3">Xylose isomerase-like TIM barrel domain-containing protein</fullName>
    </recommendedName>
</protein>
<keyword evidence="2" id="KW-1185">Reference proteome</keyword>
<dbReference type="Gene3D" id="3.20.20.150">
    <property type="entry name" value="Divalent-metal-dependent TIM barrel enzymes"/>
    <property type="match status" value="1"/>
</dbReference>
<proteinExistence type="predicted"/>
<dbReference type="EMBL" id="CP021434">
    <property type="protein sequence ID" value="ARU61368.1"/>
    <property type="molecule type" value="Genomic_DNA"/>
</dbReference>
<dbReference type="AlphaFoldDB" id="A0A1Y0ILH6"/>
<dbReference type="Proteomes" id="UP000195437">
    <property type="component" value="Chromosome"/>
</dbReference>